<dbReference type="PROSITE" id="PS51078">
    <property type="entry name" value="ICLR_ED"/>
    <property type="match status" value="1"/>
</dbReference>
<dbReference type="PROSITE" id="PS51077">
    <property type="entry name" value="HTH_ICLR"/>
    <property type="match status" value="1"/>
</dbReference>
<dbReference type="Pfam" id="PF09339">
    <property type="entry name" value="HTH_IclR"/>
    <property type="match status" value="1"/>
</dbReference>
<proteinExistence type="predicted"/>
<feature type="domain" description="HTH iclR-type" evidence="4">
    <location>
        <begin position="4"/>
        <end position="66"/>
    </location>
</feature>
<dbReference type="PANTHER" id="PTHR30136">
    <property type="entry name" value="HELIX-TURN-HELIX TRANSCRIPTIONAL REGULATOR, ICLR FAMILY"/>
    <property type="match status" value="1"/>
</dbReference>
<evidence type="ECO:0000256" key="3">
    <source>
        <dbReference type="ARBA" id="ARBA00023163"/>
    </source>
</evidence>
<evidence type="ECO:0000256" key="2">
    <source>
        <dbReference type="ARBA" id="ARBA00023125"/>
    </source>
</evidence>
<dbReference type="RefSeq" id="WP_347439116.1">
    <property type="nucleotide sequence ID" value="NZ_CP089291.1"/>
</dbReference>
<dbReference type="SUPFAM" id="SSF55781">
    <property type="entry name" value="GAF domain-like"/>
    <property type="match status" value="1"/>
</dbReference>
<accession>A0ABY4CPQ4</accession>
<dbReference type="InterPro" id="IPR050707">
    <property type="entry name" value="HTH_MetabolicPath_Reg"/>
</dbReference>
<name>A0ABY4CPQ4_9BACL</name>
<dbReference type="SUPFAM" id="SSF46785">
    <property type="entry name" value="Winged helix' DNA-binding domain"/>
    <property type="match status" value="1"/>
</dbReference>
<gene>
    <name evidence="6" type="ORF">LSG31_09970</name>
</gene>
<evidence type="ECO:0000313" key="7">
    <source>
        <dbReference type="Proteomes" id="UP000830167"/>
    </source>
</evidence>
<evidence type="ECO:0000256" key="1">
    <source>
        <dbReference type="ARBA" id="ARBA00023015"/>
    </source>
</evidence>
<sequence length="256" mass="28877">MPIIQAVDRALQILDLFDEYETELKITDISERMQLHKSTIHSLLKTLQVRGYIEQNPENGKYKLGLKLFERGNLVINGLDLRTTARKHLMELSFKTGQTVHLVILDGKEGVYIDKVEGSSGIIAYSRIGRRVPIHSSAVGKALVAFSPAADIERILDGYVFGKRTENTILNREDFLRELEQVRRQEYAIDDQENEPGVRCVAVPIRNYSGQAVAAISISTPISGLDDEQFDQLLALLQETAQQISRQMGFGLHTRR</sequence>
<keyword evidence="2" id="KW-0238">DNA-binding</keyword>
<organism evidence="6 7">
    <name type="scientific">Fodinisporobacter ferrooxydans</name>
    <dbReference type="NCBI Taxonomy" id="2901836"/>
    <lineage>
        <taxon>Bacteria</taxon>
        <taxon>Bacillati</taxon>
        <taxon>Bacillota</taxon>
        <taxon>Bacilli</taxon>
        <taxon>Bacillales</taxon>
        <taxon>Alicyclobacillaceae</taxon>
        <taxon>Fodinisporobacter</taxon>
    </lineage>
</organism>
<dbReference type="InterPro" id="IPR029016">
    <property type="entry name" value="GAF-like_dom_sf"/>
</dbReference>
<protein>
    <submittedName>
        <fullName evidence="6">IclR family transcriptional regulator</fullName>
    </submittedName>
</protein>
<dbReference type="InterPro" id="IPR036390">
    <property type="entry name" value="WH_DNA-bd_sf"/>
</dbReference>
<dbReference type="SMART" id="SM00346">
    <property type="entry name" value="HTH_ICLR"/>
    <property type="match status" value="1"/>
</dbReference>
<dbReference type="Proteomes" id="UP000830167">
    <property type="component" value="Chromosome"/>
</dbReference>
<dbReference type="Gene3D" id="1.10.10.10">
    <property type="entry name" value="Winged helix-like DNA-binding domain superfamily/Winged helix DNA-binding domain"/>
    <property type="match status" value="1"/>
</dbReference>
<reference evidence="6" key="1">
    <citation type="submission" date="2021-12" db="EMBL/GenBank/DDBJ databases">
        <title>Alicyclobacillaceae gen. nov., sp. nov., isolated from chalcocite enrichment system.</title>
        <authorList>
            <person name="Jiang Z."/>
        </authorList>
    </citation>
    <scope>NUCLEOTIDE SEQUENCE</scope>
    <source>
        <strain evidence="6">MYW30-H2</strain>
    </source>
</reference>
<dbReference type="InterPro" id="IPR014757">
    <property type="entry name" value="Tscrpt_reg_IclR_C"/>
</dbReference>
<dbReference type="InterPro" id="IPR036388">
    <property type="entry name" value="WH-like_DNA-bd_sf"/>
</dbReference>
<keyword evidence="7" id="KW-1185">Reference proteome</keyword>
<keyword evidence="1" id="KW-0805">Transcription regulation</keyword>
<dbReference type="InterPro" id="IPR005471">
    <property type="entry name" value="Tscrpt_reg_IclR_N"/>
</dbReference>
<feature type="domain" description="IclR-ED" evidence="5">
    <location>
        <begin position="67"/>
        <end position="250"/>
    </location>
</feature>
<evidence type="ECO:0000259" key="5">
    <source>
        <dbReference type="PROSITE" id="PS51078"/>
    </source>
</evidence>
<keyword evidence="3" id="KW-0804">Transcription</keyword>
<evidence type="ECO:0000313" key="6">
    <source>
        <dbReference type="EMBL" id="UOF92450.1"/>
    </source>
</evidence>
<evidence type="ECO:0000259" key="4">
    <source>
        <dbReference type="PROSITE" id="PS51077"/>
    </source>
</evidence>
<dbReference type="PANTHER" id="PTHR30136:SF7">
    <property type="entry name" value="HTH-TYPE TRANSCRIPTIONAL REGULATOR KDGR-RELATED"/>
    <property type="match status" value="1"/>
</dbReference>
<dbReference type="Gene3D" id="3.30.450.40">
    <property type="match status" value="1"/>
</dbReference>
<dbReference type="Pfam" id="PF01614">
    <property type="entry name" value="IclR_C"/>
    <property type="match status" value="1"/>
</dbReference>
<dbReference type="EMBL" id="CP089291">
    <property type="protein sequence ID" value="UOF92450.1"/>
    <property type="molecule type" value="Genomic_DNA"/>
</dbReference>